<organism evidence="3 4">
    <name type="scientific">Rhodotorula taiwanensis</name>
    <dbReference type="NCBI Taxonomy" id="741276"/>
    <lineage>
        <taxon>Eukaryota</taxon>
        <taxon>Fungi</taxon>
        <taxon>Dikarya</taxon>
        <taxon>Basidiomycota</taxon>
        <taxon>Pucciniomycotina</taxon>
        <taxon>Microbotryomycetes</taxon>
        <taxon>Sporidiobolales</taxon>
        <taxon>Sporidiobolaceae</taxon>
        <taxon>Rhodotorula</taxon>
    </lineage>
</organism>
<evidence type="ECO:0000313" key="4">
    <source>
        <dbReference type="Proteomes" id="UP000237144"/>
    </source>
</evidence>
<evidence type="ECO:0000256" key="2">
    <source>
        <dbReference type="SAM" id="MobiDB-lite"/>
    </source>
</evidence>
<feature type="coiled-coil region" evidence="1">
    <location>
        <begin position="475"/>
        <end position="557"/>
    </location>
</feature>
<name>A0A2S5BAG2_9BASI</name>
<feature type="coiled-coil region" evidence="1">
    <location>
        <begin position="846"/>
        <end position="1038"/>
    </location>
</feature>
<evidence type="ECO:0000313" key="3">
    <source>
        <dbReference type="EMBL" id="POY73762.1"/>
    </source>
</evidence>
<proteinExistence type="predicted"/>
<feature type="coiled-coil region" evidence="1">
    <location>
        <begin position="1192"/>
        <end position="1261"/>
    </location>
</feature>
<dbReference type="Proteomes" id="UP000237144">
    <property type="component" value="Unassembled WGS sequence"/>
</dbReference>
<evidence type="ECO:0000256" key="1">
    <source>
        <dbReference type="SAM" id="Coils"/>
    </source>
</evidence>
<feature type="region of interest" description="Disordered" evidence="2">
    <location>
        <begin position="160"/>
        <end position="192"/>
    </location>
</feature>
<feature type="coiled-coil region" evidence="1">
    <location>
        <begin position="1304"/>
        <end position="1380"/>
    </location>
</feature>
<dbReference type="EMBL" id="PJQD01000035">
    <property type="protein sequence ID" value="POY73762.1"/>
    <property type="molecule type" value="Genomic_DNA"/>
</dbReference>
<feature type="coiled-coil region" evidence="1">
    <location>
        <begin position="610"/>
        <end position="689"/>
    </location>
</feature>
<gene>
    <name evidence="3" type="ORF">BMF94_3300</name>
</gene>
<feature type="compositionally biased region" description="Low complexity" evidence="2">
    <location>
        <begin position="66"/>
        <end position="81"/>
    </location>
</feature>
<protein>
    <submittedName>
        <fullName evidence="3">Uncharacterized protein</fullName>
    </submittedName>
</protein>
<dbReference type="OrthoDB" id="10255344at2759"/>
<keyword evidence="1" id="KW-0175">Coiled coil</keyword>
<comment type="caution">
    <text evidence="3">The sequence shown here is derived from an EMBL/GenBank/DDBJ whole genome shotgun (WGS) entry which is preliminary data.</text>
</comment>
<feature type="compositionally biased region" description="Low complexity" evidence="2">
    <location>
        <begin position="103"/>
        <end position="114"/>
    </location>
</feature>
<feature type="coiled-coil region" evidence="1">
    <location>
        <begin position="1445"/>
        <end position="1539"/>
    </location>
</feature>
<feature type="coiled-coil region" evidence="1">
    <location>
        <begin position="1067"/>
        <end position="1094"/>
    </location>
</feature>
<keyword evidence="4" id="KW-1185">Reference proteome</keyword>
<dbReference type="STRING" id="741276.A0A2S5BAG2"/>
<accession>A0A2S5BAG2</accession>
<sequence>MVAGAPTSGVPAAGGGSRIARPASRNSMVPEPKQLAGAAPATRSRIGVQTRAKAASAIPRTSVAAGSRPPSVLGSRPPSSLGGAGGAGPTSNSSVPSLIRRPSVSAAQVGSAASFPPSTASMNQEKQHAARISQLETELATANETISSLQNSLAEAEITAASASAEVQSVRRQVASEAEESVVRAEAAAEAARDELADLKEDHAAELASIRQDFDKERISLTAHARDLENRYSELERERDDLAGSREDLQRLLAEGQSDLASMPALQEECEDLETELAWHEEQLQKLEDERVEEKVAFETIKRELEDADEVIGGLERENEELRNDATTLKAEKQELLSQIGSTETVILDEPGTDDSADVSAERDELAAELISAEETCAALVVVLAATARAHRRTCSSLASLRDSQAEHAERASASRAMVEEELATVTAQHLATQAKLSDVLVELDLHTQRGAAVDAAEANLASASESLALRDTEIGDLTTRIAALERDLEESDATIADMQTQLETAVAASSSAQDGAIVKEQLEEAIIDRDQAEEELRLAEEHIAELEAELDAARAGPAPHRRNVEDSSTPQPELAALREEPEIPHAAHVTHSQDVGDLQAQLAAERTLTADAQGEAKAIEEALMDARQQIAELEAKLRSHEDRIAVLEAEREHSQLKLAETADLEEALDQAEQQLVSVTFELDDLRAQHDDLAQAALQDSAERQIQSDEHDELLELYNRRALELDSLRKILAETEAHADSLAWQLREKASAAGTLESAYERERDELLARITQSEQEQDRLRNELDEAKHRLSDAQDALDQNAGADESSASLNPILPNDAIGTSSPRSPGNLSMALSPSADPVALLMRLREERDELRERLDFARQEAKHRTDDLQERLRRMDEIKAHEVSVLQLDLMDKQAAYETEREMNDKLEQTVRELKEQSGRLSEDFEASRHLLREAEATVQDLSNQLADSQQRLDDSVAQAQDASQLRVELSEASQAMASAQAAADAAQYELDQIQAALLEAQEERDAARQAVVEQEDSIAALEERVAFLEAGSTRDGTASVNAPDSLADFASLCDALPGDDQQHETRIAELEGTLRRHEERIALLQLNLAMRVALDDGDEEDSTREAPSDADATFVADASDEVLAVRRDLAAVSREREVLLGRLQVTLDELDAALRDREASTRRTIELEDDLADARAVAETRGRTLATAQADINELTARVKTQAAKAAQADANAARLAATLEQTERLATAARDDLSRAQTEVTHLRDELALAQTALAEASSAEQAAREAAAALAAELHDARAAMSTAAADQSQLQAAVTELQSRSTVADEEVAALRRELQQSKADLSACEGRLEDAVRERSAALEAHNHTQRAAEEAADQHSALSRRLAELDHNYELSCRENQTLRRLGQSSVAEAEALGAEVSTLKQQLEHAISTGQAELKAAHDQATQNLTEVITELEKRERGQAAAEEHARQLEAELAREKAQPRGLSAEDSARIAELEKMLEMRMLDVEEADEKLIEALKTQKKSAASVERLKAKVASLQRDLAAAKAVQPAVIAVPLPGAPASPAAGRKRPAPSEFDVKPAPARAIAQAPSAAFDKENAGGNSARRQDQTLKSAKPAVTEILVKDHGAGAPRRDALARVDDNAAHARAADAPTDKIAALNARLQSFRRPKSAEIV</sequence>
<reference evidence="3 4" key="1">
    <citation type="journal article" date="2018" name="Front. Microbiol.">
        <title>Prospects for Fungal Bioremediation of Acidic Radioactive Waste Sites: Characterization and Genome Sequence of Rhodotorula taiwanensis MD1149.</title>
        <authorList>
            <person name="Tkavc R."/>
            <person name="Matrosova V.Y."/>
            <person name="Grichenko O.E."/>
            <person name="Gostincar C."/>
            <person name="Volpe R.P."/>
            <person name="Klimenkova P."/>
            <person name="Gaidamakova E.K."/>
            <person name="Zhou C.E."/>
            <person name="Stewart B.J."/>
            <person name="Lyman M.G."/>
            <person name="Malfatti S.A."/>
            <person name="Rubinfeld B."/>
            <person name="Courtot M."/>
            <person name="Singh J."/>
            <person name="Dalgard C.L."/>
            <person name="Hamilton T."/>
            <person name="Frey K.G."/>
            <person name="Gunde-Cimerman N."/>
            <person name="Dugan L."/>
            <person name="Daly M.J."/>
        </authorList>
    </citation>
    <scope>NUCLEOTIDE SEQUENCE [LARGE SCALE GENOMIC DNA]</scope>
    <source>
        <strain evidence="3 4">MD1149</strain>
    </source>
</reference>
<feature type="region of interest" description="Disordered" evidence="2">
    <location>
        <begin position="1"/>
        <end position="136"/>
    </location>
</feature>
<feature type="region of interest" description="Disordered" evidence="2">
    <location>
        <begin position="794"/>
        <end position="837"/>
    </location>
</feature>
<dbReference type="PANTHER" id="PTHR18937">
    <property type="entry name" value="STRUCTURAL MAINTENANCE OF CHROMOSOMES SMC FAMILY MEMBER"/>
    <property type="match status" value="1"/>
</dbReference>
<feature type="compositionally biased region" description="Polar residues" evidence="2">
    <location>
        <begin position="821"/>
        <end position="836"/>
    </location>
</feature>